<evidence type="ECO:0000313" key="2">
    <source>
        <dbReference type="EMBL" id="PQJ29664.1"/>
    </source>
</evidence>
<keyword evidence="3" id="KW-1185">Reference proteome</keyword>
<comment type="caution">
    <text evidence="2">The sequence shown here is derived from an EMBL/GenBank/DDBJ whole genome shotgun (WGS) entry which is preliminary data.</text>
</comment>
<evidence type="ECO:0000313" key="3">
    <source>
        <dbReference type="Proteomes" id="UP000239907"/>
    </source>
</evidence>
<dbReference type="RefSeq" id="WP_105044172.1">
    <property type="nucleotide sequence ID" value="NZ_MQWA01000001.1"/>
</dbReference>
<dbReference type="EMBL" id="MQWA01000001">
    <property type="protein sequence ID" value="PQJ29664.1"/>
    <property type="molecule type" value="Genomic_DNA"/>
</dbReference>
<feature type="transmembrane region" description="Helical" evidence="1">
    <location>
        <begin position="56"/>
        <end position="79"/>
    </location>
</feature>
<dbReference type="Proteomes" id="UP000239907">
    <property type="component" value="Unassembled WGS sequence"/>
</dbReference>
<feature type="transmembrane region" description="Helical" evidence="1">
    <location>
        <begin position="20"/>
        <end position="44"/>
    </location>
</feature>
<organism evidence="2 3">
    <name type="scientific">Rubritalea profundi</name>
    <dbReference type="NCBI Taxonomy" id="1658618"/>
    <lineage>
        <taxon>Bacteria</taxon>
        <taxon>Pseudomonadati</taxon>
        <taxon>Verrucomicrobiota</taxon>
        <taxon>Verrucomicrobiia</taxon>
        <taxon>Verrucomicrobiales</taxon>
        <taxon>Rubritaleaceae</taxon>
        <taxon>Rubritalea</taxon>
    </lineage>
</organism>
<feature type="transmembrane region" description="Helical" evidence="1">
    <location>
        <begin position="91"/>
        <end position="117"/>
    </location>
</feature>
<sequence>MNEKTHAQRREARGREFNFILFFLALFAPGIIILSIPVLFPVWWEYDAEGGSFEAMGVYLIVLVLSSPVASGFCCWQLTLCHPSFSTGKKVLVGFFYFIACLVATFCMGYIAGVIGITSSSPYHH</sequence>
<keyword evidence="1" id="KW-0472">Membrane</keyword>
<proteinExistence type="predicted"/>
<evidence type="ECO:0000256" key="1">
    <source>
        <dbReference type="SAM" id="Phobius"/>
    </source>
</evidence>
<gene>
    <name evidence="2" type="ORF">BSZ32_14980</name>
</gene>
<protein>
    <submittedName>
        <fullName evidence="2">Uncharacterized protein</fullName>
    </submittedName>
</protein>
<keyword evidence="1" id="KW-0812">Transmembrane</keyword>
<dbReference type="AlphaFoldDB" id="A0A2S7U5J3"/>
<keyword evidence="1" id="KW-1133">Transmembrane helix</keyword>
<reference evidence="2 3" key="1">
    <citation type="submission" date="2016-12" db="EMBL/GenBank/DDBJ databases">
        <title>Study of bacterial adaptation to deep sea.</title>
        <authorList>
            <person name="Song J."/>
            <person name="Yoshizawa S."/>
            <person name="Kogure K."/>
        </authorList>
    </citation>
    <scope>NUCLEOTIDE SEQUENCE [LARGE SCALE GENOMIC DNA]</scope>
    <source>
        <strain evidence="2 3">SAORIC-165</strain>
    </source>
</reference>
<name>A0A2S7U5J3_9BACT</name>
<accession>A0A2S7U5J3</accession>